<organism evidence="6 7">
    <name type="scientific">Shewanella intestini</name>
    <dbReference type="NCBI Taxonomy" id="2017544"/>
    <lineage>
        <taxon>Bacteria</taxon>
        <taxon>Pseudomonadati</taxon>
        <taxon>Pseudomonadota</taxon>
        <taxon>Gammaproteobacteria</taxon>
        <taxon>Alteromonadales</taxon>
        <taxon>Shewanellaceae</taxon>
        <taxon>Shewanella</taxon>
    </lineage>
</organism>
<keyword evidence="2 5" id="KW-0812">Transmembrane</keyword>
<evidence type="ECO:0000256" key="5">
    <source>
        <dbReference type="SAM" id="Phobius"/>
    </source>
</evidence>
<dbReference type="InterPro" id="IPR023352">
    <property type="entry name" value="MAPEG-like_dom_sf"/>
</dbReference>
<dbReference type="SUPFAM" id="SSF161084">
    <property type="entry name" value="MAPEG domain-like"/>
    <property type="match status" value="1"/>
</dbReference>
<evidence type="ECO:0000256" key="1">
    <source>
        <dbReference type="ARBA" id="ARBA00004370"/>
    </source>
</evidence>
<dbReference type="InterPro" id="IPR001129">
    <property type="entry name" value="Membr-assoc_MAPEG"/>
</dbReference>
<evidence type="ECO:0000256" key="4">
    <source>
        <dbReference type="ARBA" id="ARBA00023136"/>
    </source>
</evidence>
<evidence type="ECO:0000256" key="2">
    <source>
        <dbReference type="ARBA" id="ARBA00022692"/>
    </source>
</evidence>
<dbReference type="PANTHER" id="PTHR35814:SF1">
    <property type="entry name" value="GLUTATHIONE S-TRANSFERASE-RELATED"/>
    <property type="match status" value="1"/>
</dbReference>
<reference evidence="6 7" key="1">
    <citation type="submission" date="2020-02" db="EMBL/GenBank/DDBJ databases">
        <title>Shewanella WXL01 sp. nov., a marine bacterium isolated from green algae in Luhuitou Fringing Reef (Northern South China Sea).</title>
        <authorList>
            <person name="Wang X."/>
        </authorList>
    </citation>
    <scope>NUCLEOTIDE SEQUENCE [LARGE SCALE GENOMIC DNA]</scope>
    <source>
        <strain evidence="6 7">MCCC 1A01895</strain>
    </source>
</reference>
<dbReference type="Proteomes" id="UP000811844">
    <property type="component" value="Unassembled WGS sequence"/>
</dbReference>
<name>A0ABS5I298_9GAMM</name>
<accession>A0ABS5I298</accession>
<feature type="transmembrane region" description="Helical" evidence="5">
    <location>
        <begin position="59"/>
        <end position="87"/>
    </location>
</feature>
<sequence>MSFAVSGLYVALTALLFMVLTVYVIKMRRRYKVGIGDDGHKPLATAIRVQANLVENAPFALLLFVLAEAGGVPAYALHLFGCVWLIARVLHAFGLIKTNGGIHFGRFWGVILTWAVLLGLSIANIVMFFTA</sequence>
<dbReference type="PANTHER" id="PTHR35814">
    <property type="match status" value="1"/>
</dbReference>
<gene>
    <name evidence="6" type="ORF">G3R48_09195</name>
</gene>
<keyword evidence="4 5" id="KW-0472">Membrane</keyword>
<comment type="caution">
    <text evidence="6">The sequence shown here is derived from an EMBL/GenBank/DDBJ whole genome shotgun (WGS) entry which is preliminary data.</text>
</comment>
<proteinExistence type="predicted"/>
<feature type="transmembrane region" description="Helical" evidence="5">
    <location>
        <begin position="107"/>
        <end position="129"/>
    </location>
</feature>
<evidence type="ECO:0000313" key="7">
    <source>
        <dbReference type="Proteomes" id="UP000811844"/>
    </source>
</evidence>
<dbReference type="Gene3D" id="1.20.120.550">
    <property type="entry name" value="Membrane associated eicosanoid/glutathione metabolism-like domain"/>
    <property type="match status" value="1"/>
</dbReference>
<protein>
    <submittedName>
        <fullName evidence="6">MAPEG family protein</fullName>
    </submittedName>
</protein>
<dbReference type="EMBL" id="JAAIKR010000007">
    <property type="protein sequence ID" value="MBR9728156.1"/>
    <property type="molecule type" value="Genomic_DNA"/>
</dbReference>
<evidence type="ECO:0000313" key="6">
    <source>
        <dbReference type="EMBL" id="MBR9728156.1"/>
    </source>
</evidence>
<dbReference type="Pfam" id="PF01124">
    <property type="entry name" value="MAPEG"/>
    <property type="match status" value="1"/>
</dbReference>
<feature type="transmembrane region" description="Helical" evidence="5">
    <location>
        <begin position="6"/>
        <end position="25"/>
    </location>
</feature>
<evidence type="ECO:0000256" key="3">
    <source>
        <dbReference type="ARBA" id="ARBA00022989"/>
    </source>
</evidence>
<comment type="subcellular location">
    <subcellularLocation>
        <location evidence="1">Membrane</location>
    </subcellularLocation>
</comment>
<dbReference type="RefSeq" id="WP_153664617.1">
    <property type="nucleotide sequence ID" value="NZ_JAAIKR010000007.1"/>
</dbReference>
<keyword evidence="7" id="KW-1185">Reference proteome</keyword>
<keyword evidence="3 5" id="KW-1133">Transmembrane helix</keyword>